<reference evidence="2" key="2">
    <citation type="submission" date="2023-05" db="EMBL/GenBank/DDBJ databases">
        <authorList>
            <person name="Fouks B."/>
        </authorList>
    </citation>
    <scope>NUCLEOTIDE SEQUENCE</scope>
    <source>
        <strain evidence="2">Stay&amp;Tobe</strain>
        <tissue evidence="2">Testes</tissue>
    </source>
</reference>
<evidence type="ECO:0000256" key="1">
    <source>
        <dbReference type="SAM" id="MobiDB-lite"/>
    </source>
</evidence>
<reference evidence="2" key="1">
    <citation type="journal article" date="2023" name="IScience">
        <title>Live-bearing cockroach genome reveals convergent evolutionary mechanisms linked to viviparity in insects and beyond.</title>
        <authorList>
            <person name="Fouks B."/>
            <person name="Harrison M.C."/>
            <person name="Mikhailova A.A."/>
            <person name="Marchal E."/>
            <person name="English S."/>
            <person name="Carruthers M."/>
            <person name="Jennings E.C."/>
            <person name="Chiamaka E.L."/>
            <person name="Frigard R.A."/>
            <person name="Pippel M."/>
            <person name="Attardo G.M."/>
            <person name="Benoit J.B."/>
            <person name="Bornberg-Bauer E."/>
            <person name="Tobe S.S."/>
        </authorList>
    </citation>
    <scope>NUCLEOTIDE SEQUENCE</scope>
    <source>
        <strain evidence="2">Stay&amp;Tobe</strain>
    </source>
</reference>
<dbReference type="EMBL" id="JASPKZ010007960">
    <property type="protein sequence ID" value="KAJ9581279.1"/>
    <property type="molecule type" value="Genomic_DNA"/>
</dbReference>
<dbReference type="Proteomes" id="UP001233999">
    <property type="component" value="Unassembled WGS sequence"/>
</dbReference>
<protein>
    <submittedName>
        <fullName evidence="2">Uncharacterized protein</fullName>
    </submittedName>
</protein>
<feature type="non-terminal residue" evidence="2">
    <location>
        <position position="139"/>
    </location>
</feature>
<evidence type="ECO:0000313" key="2">
    <source>
        <dbReference type="EMBL" id="KAJ9581279.1"/>
    </source>
</evidence>
<dbReference type="SUPFAM" id="SSF54928">
    <property type="entry name" value="RNA-binding domain, RBD"/>
    <property type="match status" value="1"/>
</dbReference>
<accession>A0AAD8E963</accession>
<comment type="caution">
    <text evidence="2">The sequence shown here is derived from an EMBL/GenBank/DDBJ whole genome shotgun (WGS) entry which is preliminary data.</text>
</comment>
<dbReference type="GO" id="GO:0003676">
    <property type="term" value="F:nucleic acid binding"/>
    <property type="evidence" value="ECO:0007669"/>
    <property type="project" value="InterPro"/>
</dbReference>
<gene>
    <name evidence="2" type="ORF">L9F63_023551</name>
</gene>
<keyword evidence="3" id="KW-1185">Reference proteome</keyword>
<dbReference type="AlphaFoldDB" id="A0AAD8E963"/>
<name>A0AAD8E963_DIPPU</name>
<evidence type="ECO:0000313" key="3">
    <source>
        <dbReference type="Proteomes" id="UP001233999"/>
    </source>
</evidence>
<sequence>MKRNMQKQMNQQQQQQAEEVFKKSKNKCRPWNREDAVRALKEEVVHMKGLKNNLLVIRFPEPEVSKELVQSFHQAIDKVHFHVSSGPKYCFVQLHDKANMDKTIKELEQVNFGHGKLHVEKKIQKEEEDLTPEAIDPYT</sequence>
<feature type="region of interest" description="Disordered" evidence="1">
    <location>
        <begin position="1"/>
        <end position="27"/>
    </location>
</feature>
<dbReference type="InterPro" id="IPR035979">
    <property type="entry name" value="RBD_domain_sf"/>
</dbReference>
<proteinExistence type="predicted"/>
<feature type="compositionally biased region" description="Low complexity" evidence="1">
    <location>
        <begin position="1"/>
        <end position="16"/>
    </location>
</feature>
<organism evidence="2 3">
    <name type="scientific">Diploptera punctata</name>
    <name type="common">Pacific beetle cockroach</name>
    <dbReference type="NCBI Taxonomy" id="6984"/>
    <lineage>
        <taxon>Eukaryota</taxon>
        <taxon>Metazoa</taxon>
        <taxon>Ecdysozoa</taxon>
        <taxon>Arthropoda</taxon>
        <taxon>Hexapoda</taxon>
        <taxon>Insecta</taxon>
        <taxon>Pterygota</taxon>
        <taxon>Neoptera</taxon>
        <taxon>Polyneoptera</taxon>
        <taxon>Dictyoptera</taxon>
        <taxon>Blattodea</taxon>
        <taxon>Blaberoidea</taxon>
        <taxon>Blaberidae</taxon>
        <taxon>Diplopterinae</taxon>
        <taxon>Diploptera</taxon>
    </lineage>
</organism>